<dbReference type="AlphaFoldDB" id="A0A0B4DBE3"/>
<evidence type="ECO:0000313" key="3">
    <source>
        <dbReference type="Proteomes" id="UP000031167"/>
    </source>
</evidence>
<protein>
    <submittedName>
        <fullName evidence="2">Uncharacterized protein</fullName>
    </submittedName>
</protein>
<dbReference type="STRING" id="363331.RM51_14640"/>
<comment type="caution">
    <text evidence="2">The sequence shown here is derived from an EMBL/GenBank/DDBJ whole genome shotgun (WGS) entry which is preliminary data.</text>
</comment>
<dbReference type="RefSeq" id="WP_039371165.1">
    <property type="nucleotide sequence ID" value="NZ_JWTA01000015.1"/>
</dbReference>
<keyword evidence="1" id="KW-0812">Transmembrane</keyword>
<dbReference type="Proteomes" id="UP000031167">
    <property type="component" value="Unassembled WGS sequence"/>
</dbReference>
<reference evidence="2 3" key="1">
    <citation type="submission" date="2014-12" db="EMBL/GenBank/DDBJ databases">
        <title>Genome sequencing of Chryseobacterium taiwanense TPW19.</title>
        <authorList>
            <person name="Tan P.W."/>
            <person name="Chan K.-G."/>
        </authorList>
    </citation>
    <scope>NUCLEOTIDE SEQUENCE [LARGE SCALE GENOMIC DNA]</scope>
    <source>
        <strain evidence="2 3">TPW19</strain>
    </source>
</reference>
<name>A0A0B4DBE3_9FLAO</name>
<dbReference type="OrthoDB" id="771917at2"/>
<proteinExistence type="predicted"/>
<feature type="transmembrane region" description="Helical" evidence="1">
    <location>
        <begin position="5"/>
        <end position="21"/>
    </location>
</feature>
<keyword evidence="3" id="KW-1185">Reference proteome</keyword>
<sequence length="231" mass="27185">MIAILILYILPFYYILNKWIIPKRKQSLKIGVSIILFISVIFCYGYKIPWVDKYPEIANLPDHTNKKEITIKKIKELKNFTKKDFDKFPISIIDYQCMDCNIQNKLYSKNLKNIALDNQQVISNHFNFDNPIVNGLKGIGNGGSNSRFPDETPSWNSSFYQKTKDYFKVKIGTKETIFKGINNMEYYYQLNNPKSDKDTLYFIELNTLYKAYVIYFLIRQVLSPSQVIFIV</sequence>
<dbReference type="EMBL" id="JWTA01000015">
    <property type="protein sequence ID" value="KIC61640.1"/>
    <property type="molecule type" value="Genomic_DNA"/>
</dbReference>
<evidence type="ECO:0000256" key="1">
    <source>
        <dbReference type="SAM" id="Phobius"/>
    </source>
</evidence>
<keyword evidence="1" id="KW-1133">Transmembrane helix</keyword>
<keyword evidence="1" id="KW-0472">Membrane</keyword>
<gene>
    <name evidence="2" type="ORF">RM51_14640</name>
</gene>
<accession>A0A0B4DBE3</accession>
<feature type="transmembrane region" description="Helical" evidence="1">
    <location>
        <begin position="27"/>
        <end position="46"/>
    </location>
</feature>
<evidence type="ECO:0000313" key="2">
    <source>
        <dbReference type="EMBL" id="KIC61640.1"/>
    </source>
</evidence>
<organism evidence="2 3">
    <name type="scientific">Chryseobacterium taiwanense</name>
    <dbReference type="NCBI Taxonomy" id="363331"/>
    <lineage>
        <taxon>Bacteria</taxon>
        <taxon>Pseudomonadati</taxon>
        <taxon>Bacteroidota</taxon>
        <taxon>Flavobacteriia</taxon>
        <taxon>Flavobacteriales</taxon>
        <taxon>Weeksellaceae</taxon>
        <taxon>Chryseobacterium group</taxon>
        <taxon>Chryseobacterium</taxon>
    </lineage>
</organism>